<dbReference type="KEGG" id="bip:Bint_2519"/>
<feature type="chain" id="PRO_5003398462" description="Lipoprotein" evidence="1">
    <location>
        <begin position="20"/>
        <end position="260"/>
    </location>
</feature>
<dbReference type="PATRIC" id="fig|1045858.4.peg.2521"/>
<evidence type="ECO:0008006" key="4">
    <source>
        <dbReference type="Google" id="ProtNLM"/>
    </source>
</evidence>
<evidence type="ECO:0000313" key="3">
    <source>
        <dbReference type="Proteomes" id="UP000008522"/>
    </source>
</evidence>
<keyword evidence="3" id="KW-1185">Reference proteome</keyword>
<dbReference type="RefSeq" id="WP_014488928.1">
    <property type="nucleotide sequence ID" value="NC_017243.1"/>
</dbReference>
<gene>
    <name evidence="2" type="ordered locus">Bint_2519</name>
</gene>
<sequence>MNKKFLKILLLVVSLSLFAISCSSNNPTNPGGEGTTPPSGSKKATIKIKVKDDLIGGIVSDIESIRFNNQTFTLDSFDQVNKEVTIPDNGDYVYVKLKIGTELKSRNIFTPIENGDTIMDTDETVFIISKTDSMDYYDPNGMGKTISDTIGNFINNYGVIEFKNNTGFININNLVWETDQLLSSTFANGQSFKVFAKPATGKSIGITLENSKGGSTTGELKGPYQVIKGEVTTVELTSETPAKSGAIDSTLYNVYADKLN</sequence>
<evidence type="ECO:0000256" key="1">
    <source>
        <dbReference type="SAM" id="SignalP"/>
    </source>
</evidence>
<protein>
    <recommendedName>
        <fullName evidence="4">Lipoprotein</fullName>
    </recommendedName>
</protein>
<name>G0ENP3_BRAIP</name>
<dbReference type="Proteomes" id="UP000008522">
    <property type="component" value="Chromosome"/>
</dbReference>
<organism evidence="2 3">
    <name type="scientific">Brachyspira intermedia (strain ATCC 51140 / PWS/A)</name>
    <name type="common">Serpulina intermedia</name>
    <dbReference type="NCBI Taxonomy" id="1045858"/>
    <lineage>
        <taxon>Bacteria</taxon>
        <taxon>Pseudomonadati</taxon>
        <taxon>Spirochaetota</taxon>
        <taxon>Spirochaetia</taxon>
        <taxon>Brachyspirales</taxon>
        <taxon>Brachyspiraceae</taxon>
        <taxon>Brachyspira</taxon>
    </lineage>
</organism>
<dbReference type="AlphaFoldDB" id="G0ENP3"/>
<evidence type="ECO:0000313" key="2">
    <source>
        <dbReference type="EMBL" id="AEM23123.1"/>
    </source>
</evidence>
<accession>G0ENP3</accession>
<proteinExistence type="predicted"/>
<keyword evidence="1" id="KW-0732">Signal</keyword>
<dbReference type="PROSITE" id="PS51257">
    <property type="entry name" value="PROKAR_LIPOPROTEIN"/>
    <property type="match status" value="1"/>
</dbReference>
<reference evidence="2 3" key="1">
    <citation type="journal article" date="2011" name="BMC Genomics">
        <title>Complete genome sequence of Brachyspira intermedia reveals unique genomic features in Brachyspira species and phage-mediated horizontal gene transfer.</title>
        <authorList>
            <person name="Hafstrom T."/>
            <person name="Jansson D.S."/>
            <person name="Segerman B."/>
        </authorList>
    </citation>
    <scope>NUCLEOTIDE SEQUENCE [LARGE SCALE GENOMIC DNA]</scope>
    <source>
        <strain evidence="3">ATCC 51140 / PWS/A</strain>
    </source>
</reference>
<dbReference type="HOGENOM" id="CLU_1068205_0_0_12"/>
<dbReference type="EMBL" id="CP002874">
    <property type="protein sequence ID" value="AEM23123.1"/>
    <property type="molecule type" value="Genomic_DNA"/>
</dbReference>
<feature type="signal peptide" evidence="1">
    <location>
        <begin position="1"/>
        <end position="19"/>
    </location>
</feature>
<dbReference type="GeneID" id="44971012"/>